<proteinExistence type="predicted"/>
<dbReference type="Proteomes" id="UP001501115">
    <property type="component" value="Unassembled WGS sequence"/>
</dbReference>
<name>A0ABP8GIU5_9ACTN</name>
<keyword evidence="1" id="KW-0472">Membrane</keyword>
<feature type="transmembrane region" description="Helical" evidence="1">
    <location>
        <begin position="34"/>
        <end position="53"/>
    </location>
</feature>
<evidence type="ECO:0000313" key="3">
    <source>
        <dbReference type="Proteomes" id="UP001501115"/>
    </source>
</evidence>
<protein>
    <submittedName>
        <fullName evidence="2">Uncharacterized protein</fullName>
    </submittedName>
</protein>
<accession>A0ABP8GIU5</accession>
<keyword evidence="1" id="KW-0812">Transmembrane</keyword>
<dbReference type="RefSeq" id="WP_345664028.1">
    <property type="nucleotide sequence ID" value="NZ_BAABET010000008.1"/>
</dbReference>
<dbReference type="EMBL" id="BAABET010000008">
    <property type="protein sequence ID" value="GAA4324815.1"/>
    <property type="molecule type" value="Genomic_DNA"/>
</dbReference>
<reference evidence="3" key="1">
    <citation type="journal article" date="2019" name="Int. J. Syst. Evol. Microbiol.">
        <title>The Global Catalogue of Microorganisms (GCM) 10K type strain sequencing project: providing services to taxonomists for standard genome sequencing and annotation.</title>
        <authorList>
            <consortium name="The Broad Institute Genomics Platform"/>
            <consortium name="The Broad Institute Genome Sequencing Center for Infectious Disease"/>
            <person name="Wu L."/>
            <person name="Ma J."/>
        </authorList>
    </citation>
    <scope>NUCLEOTIDE SEQUENCE [LARGE SCALE GENOMIC DNA]</scope>
    <source>
        <strain evidence="3">JCM 31290</strain>
    </source>
</reference>
<sequence>MNRRTALLALAEVPLWWAALGALWLAFVSTVDPLELAVGAAAALAGALAARAARRAVAGR</sequence>
<evidence type="ECO:0000313" key="2">
    <source>
        <dbReference type="EMBL" id="GAA4324815.1"/>
    </source>
</evidence>
<comment type="caution">
    <text evidence="2">The sequence shown here is derived from an EMBL/GenBank/DDBJ whole genome shotgun (WGS) entry which is preliminary data.</text>
</comment>
<feature type="transmembrane region" description="Helical" evidence="1">
    <location>
        <begin position="7"/>
        <end position="28"/>
    </location>
</feature>
<gene>
    <name evidence="2" type="ORF">GCM10023086_51490</name>
</gene>
<organism evidence="2 3">
    <name type="scientific">Streptomyces venetus</name>
    <dbReference type="NCBI Taxonomy" id="1701086"/>
    <lineage>
        <taxon>Bacteria</taxon>
        <taxon>Bacillati</taxon>
        <taxon>Actinomycetota</taxon>
        <taxon>Actinomycetes</taxon>
        <taxon>Kitasatosporales</taxon>
        <taxon>Streptomycetaceae</taxon>
        <taxon>Streptomyces</taxon>
    </lineage>
</organism>
<evidence type="ECO:0000256" key="1">
    <source>
        <dbReference type="SAM" id="Phobius"/>
    </source>
</evidence>
<keyword evidence="1" id="KW-1133">Transmembrane helix</keyword>
<keyword evidence="3" id="KW-1185">Reference proteome</keyword>